<dbReference type="EMBL" id="QKWP01000049">
    <property type="protein sequence ID" value="RIB29013.1"/>
    <property type="molecule type" value="Genomic_DNA"/>
</dbReference>
<protein>
    <recommendedName>
        <fullName evidence="1">Cytochrome b5 heme-binding domain-containing protein</fullName>
    </recommendedName>
</protein>
<dbReference type="Proteomes" id="UP000266673">
    <property type="component" value="Unassembled WGS sequence"/>
</dbReference>
<dbReference type="Gene3D" id="3.10.120.10">
    <property type="entry name" value="Cytochrome b5-like heme/steroid binding domain"/>
    <property type="match status" value="1"/>
</dbReference>
<feature type="domain" description="Cytochrome b5 heme-binding" evidence="1">
    <location>
        <begin position="106"/>
        <end position="159"/>
    </location>
</feature>
<dbReference type="InterPro" id="IPR001199">
    <property type="entry name" value="Cyt_B5-like_heme/steroid-bd"/>
</dbReference>
<dbReference type="PROSITE" id="PS50255">
    <property type="entry name" value="CYTOCHROME_B5_2"/>
    <property type="match status" value="1"/>
</dbReference>
<comment type="caution">
    <text evidence="2">The sequence shown here is derived from an EMBL/GenBank/DDBJ whole genome shotgun (WGS) entry which is preliminary data.</text>
</comment>
<name>A0A397W9B0_9GLOM</name>
<keyword evidence="3" id="KW-1185">Reference proteome</keyword>
<evidence type="ECO:0000313" key="2">
    <source>
        <dbReference type="EMBL" id="RIB29013.1"/>
    </source>
</evidence>
<evidence type="ECO:0000259" key="1">
    <source>
        <dbReference type="PROSITE" id="PS50255"/>
    </source>
</evidence>
<organism evidence="2 3">
    <name type="scientific">Gigaspora rosea</name>
    <dbReference type="NCBI Taxonomy" id="44941"/>
    <lineage>
        <taxon>Eukaryota</taxon>
        <taxon>Fungi</taxon>
        <taxon>Fungi incertae sedis</taxon>
        <taxon>Mucoromycota</taxon>
        <taxon>Glomeromycotina</taxon>
        <taxon>Glomeromycetes</taxon>
        <taxon>Diversisporales</taxon>
        <taxon>Gigasporaceae</taxon>
        <taxon>Gigaspora</taxon>
    </lineage>
</organism>
<dbReference type="Pfam" id="PF00173">
    <property type="entry name" value="Cyt-b5"/>
    <property type="match status" value="1"/>
</dbReference>
<dbReference type="STRING" id="44941.A0A397W9B0"/>
<evidence type="ECO:0000313" key="3">
    <source>
        <dbReference type="Proteomes" id="UP000266673"/>
    </source>
</evidence>
<gene>
    <name evidence="2" type="ORF">C2G38_1283669</name>
</gene>
<dbReference type="SUPFAM" id="SSF55856">
    <property type="entry name" value="Cytochrome b5-like heme/steroid binding domain"/>
    <property type="match status" value="1"/>
</dbReference>
<sequence>MFKNLISTNYNRLGGSSLLGCVVYGRVAGDSASRYLFQNLSSATANCRLGQIARQLAPYQTIVSVDPTNQKVHLEILWGSHKDATSNILLQFKLLKLHQVRHLFLKRKLMHQHVRRRNIPLKKSLSIIKKMSDCWVIINGEILNVTNFLPDHPGVKQPF</sequence>
<accession>A0A397W9B0</accession>
<reference evidence="2 3" key="1">
    <citation type="submission" date="2018-06" db="EMBL/GenBank/DDBJ databases">
        <title>Comparative genomics reveals the genomic features of Rhizophagus irregularis, R. cerebriforme, R. diaphanum and Gigaspora rosea, and their symbiotic lifestyle signature.</title>
        <authorList>
            <person name="Morin E."/>
            <person name="San Clemente H."/>
            <person name="Chen E.C.H."/>
            <person name="De La Providencia I."/>
            <person name="Hainaut M."/>
            <person name="Kuo A."/>
            <person name="Kohler A."/>
            <person name="Murat C."/>
            <person name="Tang N."/>
            <person name="Roy S."/>
            <person name="Loubradou J."/>
            <person name="Henrissat B."/>
            <person name="Grigoriev I.V."/>
            <person name="Corradi N."/>
            <person name="Roux C."/>
            <person name="Martin F.M."/>
        </authorList>
    </citation>
    <scope>NUCLEOTIDE SEQUENCE [LARGE SCALE GENOMIC DNA]</scope>
    <source>
        <strain evidence="2 3">DAOM 194757</strain>
    </source>
</reference>
<dbReference type="AlphaFoldDB" id="A0A397W9B0"/>
<dbReference type="OrthoDB" id="260519at2759"/>
<proteinExistence type="predicted"/>
<dbReference type="InterPro" id="IPR036400">
    <property type="entry name" value="Cyt_B5-like_heme/steroid_sf"/>
</dbReference>